<reference evidence="1" key="1">
    <citation type="journal article" date="2020" name="Stud. Mycol.">
        <title>101 Dothideomycetes genomes: a test case for predicting lifestyles and emergence of pathogens.</title>
        <authorList>
            <person name="Haridas S."/>
            <person name="Albert R."/>
            <person name="Binder M."/>
            <person name="Bloem J."/>
            <person name="Labutti K."/>
            <person name="Salamov A."/>
            <person name="Andreopoulos B."/>
            <person name="Baker S."/>
            <person name="Barry K."/>
            <person name="Bills G."/>
            <person name="Bluhm B."/>
            <person name="Cannon C."/>
            <person name="Castanera R."/>
            <person name="Culley D."/>
            <person name="Daum C."/>
            <person name="Ezra D."/>
            <person name="Gonzalez J."/>
            <person name="Henrissat B."/>
            <person name="Kuo A."/>
            <person name="Liang C."/>
            <person name="Lipzen A."/>
            <person name="Lutzoni F."/>
            <person name="Magnuson J."/>
            <person name="Mondo S."/>
            <person name="Nolan M."/>
            <person name="Ohm R."/>
            <person name="Pangilinan J."/>
            <person name="Park H.-J."/>
            <person name="Ramirez L."/>
            <person name="Alfaro M."/>
            <person name="Sun H."/>
            <person name="Tritt A."/>
            <person name="Yoshinaga Y."/>
            <person name="Zwiers L.-H."/>
            <person name="Turgeon B."/>
            <person name="Goodwin S."/>
            <person name="Spatafora J."/>
            <person name="Crous P."/>
            <person name="Grigoriev I."/>
        </authorList>
    </citation>
    <scope>NUCLEOTIDE SEQUENCE</scope>
    <source>
        <strain evidence="1">CBS 122367</strain>
    </source>
</reference>
<gene>
    <name evidence="1" type="ORF">K458DRAFT_419946</name>
</gene>
<accession>A0A6G1IWB0</accession>
<sequence length="401" mass="46238">MMTGFCELSVDLLYVIFSHLQSDKSTLLDIALTCRIFRDISQRFIVRDVTLTHSPTLSRSTLFLRTLQERPDLIAHVHRLELDLLREDIHWPEQQNNITLIARLLTNLRDFCYLSRDYKAWHYDIPLPFQWASENAHNHVRRIEWHHNMTIEKLCKCMELPRIDSIYCRELYMTNTTASSLFTIPARSSSVTELRIGSALGLLLEDFRLMLRSPRSLRTLTLEFQDELRYGLEADRIGWLLEPVQDTLEALRISTQMGPWRTQAADSPANLSAFRSLKKLQVPLRYLIGRSAENRIHVDDLLPPKLCELTISFFSTDSRRSSYSPNASHNIKTLTDWLVNLQTNQRQSTDLANVMLKEIGIRKYYGDLNRDSVRAMDGDLGSLEDDSLGGLKLRCPVGTGG</sequence>
<dbReference type="OrthoDB" id="3719074at2759"/>
<organism evidence="1 2">
    <name type="scientific">Lentithecium fluviatile CBS 122367</name>
    <dbReference type="NCBI Taxonomy" id="1168545"/>
    <lineage>
        <taxon>Eukaryota</taxon>
        <taxon>Fungi</taxon>
        <taxon>Dikarya</taxon>
        <taxon>Ascomycota</taxon>
        <taxon>Pezizomycotina</taxon>
        <taxon>Dothideomycetes</taxon>
        <taxon>Pleosporomycetidae</taxon>
        <taxon>Pleosporales</taxon>
        <taxon>Massarineae</taxon>
        <taxon>Lentitheciaceae</taxon>
        <taxon>Lentithecium</taxon>
    </lineage>
</organism>
<evidence type="ECO:0008006" key="3">
    <source>
        <dbReference type="Google" id="ProtNLM"/>
    </source>
</evidence>
<dbReference type="Proteomes" id="UP000799291">
    <property type="component" value="Unassembled WGS sequence"/>
</dbReference>
<protein>
    <recommendedName>
        <fullName evidence="3">F-box domain-containing protein</fullName>
    </recommendedName>
</protein>
<dbReference type="EMBL" id="MU005587">
    <property type="protein sequence ID" value="KAF2682532.1"/>
    <property type="molecule type" value="Genomic_DNA"/>
</dbReference>
<evidence type="ECO:0000313" key="2">
    <source>
        <dbReference type="Proteomes" id="UP000799291"/>
    </source>
</evidence>
<name>A0A6G1IWB0_9PLEO</name>
<evidence type="ECO:0000313" key="1">
    <source>
        <dbReference type="EMBL" id="KAF2682532.1"/>
    </source>
</evidence>
<proteinExistence type="predicted"/>
<dbReference type="AlphaFoldDB" id="A0A6G1IWB0"/>
<keyword evidence="2" id="KW-1185">Reference proteome</keyword>